<keyword evidence="6 8" id="KW-0788">Thiol protease</keyword>
<proteinExistence type="inferred from homology"/>
<dbReference type="GO" id="GO:0005634">
    <property type="term" value="C:nucleus"/>
    <property type="evidence" value="ECO:0007669"/>
    <property type="project" value="TreeGrafter"/>
</dbReference>
<evidence type="ECO:0000256" key="4">
    <source>
        <dbReference type="ARBA" id="ARBA00022786"/>
    </source>
</evidence>
<dbReference type="InterPro" id="IPR001394">
    <property type="entry name" value="Peptidase_C19_UCH"/>
</dbReference>
<dbReference type="PROSITE" id="PS00972">
    <property type="entry name" value="USP_1"/>
    <property type="match status" value="1"/>
</dbReference>
<feature type="compositionally biased region" description="Low complexity" evidence="9">
    <location>
        <begin position="114"/>
        <end position="125"/>
    </location>
</feature>
<dbReference type="PROSITE" id="PS00973">
    <property type="entry name" value="USP_2"/>
    <property type="match status" value="1"/>
</dbReference>
<comment type="similarity">
    <text evidence="2 8">Belongs to the peptidase C19 family.</text>
</comment>
<dbReference type="PANTHER" id="PTHR24006">
    <property type="entry name" value="UBIQUITIN CARBOXYL-TERMINAL HYDROLASE"/>
    <property type="match status" value="1"/>
</dbReference>
<dbReference type="EC" id="3.4.19.12" evidence="8"/>
<keyword evidence="5 8" id="KW-0378">Hydrolase</keyword>
<evidence type="ECO:0000256" key="3">
    <source>
        <dbReference type="ARBA" id="ARBA00022670"/>
    </source>
</evidence>
<keyword evidence="3 8" id="KW-0645">Protease</keyword>
<dbReference type="GO" id="GO:0016579">
    <property type="term" value="P:protein deubiquitination"/>
    <property type="evidence" value="ECO:0007669"/>
    <property type="project" value="InterPro"/>
</dbReference>
<dbReference type="GO" id="GO:0004843">
    <property type="term" value="F:cysteine-type deubiquitinase activity"/>
    <property type="evidence" value="ECO:0007669"/>
    <property type="project" value="UniProtKB-UniRule"/>
</dbReference>
<evidence type="ECO:0000256" key="2">
    <source>
        <dbReference type="ARBA" id="ARBA00009085"/>
    </source>
</evidence>
<keyword evidence="12" id="KW-1185">Reference proteome</keyword>
<reference evidence="11 12" key="1">
    <citation type="journal article" date="2020" name="Nat. Commun.">
        <title>Genome of Tripterygium wilfordii and identification of cytochrome P450 involved in triptolide biosynthesis.</title>
        <authorList>
            <person name="Tu L."/>
            <person name="Su P."/>
            <person name="Zhang Z."/>
            <person name="Gao L."/>
            <person name="Wang J."/>
            <person name="Hu T."/>
            <person name="Zhou J."/>
            <person name="Zhang Y."/>
            <person name="Zhao Y."/>
            <person name="Liu Y."/>
            <person name="Song Y."/>
            <person name="Tong Y."/>
            <person name="Lu Y."/>
            <person name="Yang J."/>
            <person name="Xu C."/>
            <person name="Jia M."/>
            <person name="Peters R.J."/>
            <person name="Huang L."/>
            <person name="Gao W."/>
        </authorList>
    </citation>
    <scope>NUCLEOTIDE SEQUENCE [LARGE SCALE GENOMIC DNA]</scope>
    <source>
        <strain evidence="12">cv. XIE 37</strain>
        <tissue evidence="11">Leaf</tissue>
    </source>
</reference>
<gene>
    <name evidence="11" type="ORF">HS088_TW16G00741</name>
</gene>
<dbReference type="Gene3D" id="3.90.70.10">
    <property type="entry name" value="Cysteine proteinases"/>
    <property type="match status" value="1"/>
</dbReference>
<dbReference type="SUPFAM" id="SSF54001">
    <property type="entry name" value="Cysteine proteinases"/>
    <property type="match status" value="1"/>
</dbReference>
<accession>A0A7J7CJT6</accession>
<dbReference type="GO" id="GO:0006508">
    <property type="term" value="P:proteolysis"/>
    <property type="evidence" value="ECO:0007669"/>
    <property type="project" value="UniProtKB-KW"/>
</dbReference>
<feature type="compositionally biased region" description="Low complexity" evidence="9">
    <location>
        <begin position="59"/>
        <end position="68"/>
    </location>
</feature>
<dbReference type="Proteomes" id="UP000593562">
    <property type="component" value="Unassembled WGS sequence"/>
</dbReference>
<dbReference type="OrthoDB" id="420187at2759"/>
<evidence type="ECO:0000256" key="5">
    <source>
        <dbReference type="ARBA" id="ARBA00022801"/>
    </source>
</evidence>
<protein>
    <recommendedName>
        <fullName evidence="8">Ubiquitin carboxyl-terminal hydrolase</fullName>
        <ecNumber evidence="8">3.4.19.12</ecNumber>
    </recommendedName>
</protein>
<evidence type="ECO:0000256" key="8">
    <source>
        <dbReference type="RuleBase" id="RU366025"/>
    </source>
</evidence>
<evidence type="ECO:0000256" key="1">
    <source>
        <dbReference type="ARBA" id="ARBA00000707"/>
    </source>
</evidence>
<evidence type="ECO:0000256" key="6">
    <source>
        <dbReference type="ARBA" id="ARBA00022807"/>
    </source>
</evidence>
<comment type="catalytic activity">
    <reaction evidence="1 8">
        <text>Thiol-dependent hydrolysis of ester, thioester, amide, peptide and isopeptide bonds formed by the C-terminal Gly of ubiquitin (a 76-residue protein attached to proteins as an intracellular targeting signal).</text>
        <dbReference type="EC" id="3.4.19.12"/>
    </reaction>
</comment>
<evidence type="ECO:0000256" key="7">
    <source>
        <dbReference type="ARBA" id="ARBA00037450"/>
    </source>
</evidence>
<dbReference type="PROSITE" id="PS50235">
    <property type="entry name" value="USP_3"/>
    <property type="match status" value="1"/>
</dbReference>
<comment type="caution">
    <text evidence="11">The sequence shown here is derived from an EMBL/GenBank/DDBJ whole genome shotgun (WGS) entry which is preliminary data.</text>
</comment>
<dbReference type="FunFam" id="3.90.70.10:FF:000116">
    <property type="entry name" value="Ubiquitin carboxyl-terminal hydrolase 20"/>
    <property type="match status" value="1"/>
</dbReference>
<dbReference type="InterPro" id="IPR028889">
    <property type="entry name" value="USP"/>
</dbReference>
<organism evidence="11 12">
    <name type="scientific">Tripterygium wilfordii</name>
    <name type="common">Thunder God vine</name>
    <dbReference type="NCBI Taxonomy" id="458696"/>
    <lineage>
        <taxon>Eukaryota</taxon>
        <taxon>Viridiplantae</taxon>
        <taxon>Streptophyta</taxon>
        <taxon>Embryophyta</taxon>
        <taxon>Tracheophyta</taxon>
        <taxon>Spermatophyta</taxon>
        <taxon>Magnoliopsida</taxon>
        <taxon>eudicotyledons</taxon>
        <taxon>Gunneridae</taxon>
        <taxon>Pentapetalae</taxon>
        <taxon>rosids</taxon>
        <taxon>fabids</taxon>
        <taxon>Celastrales</taxon>
        <taxon>Celastraceae</taxon>
        <taxon>Tripterygium</taxon>
    </lineage>
</organism>
<dbReference type="EMBL" id="JAAARO010000016">
    <property type="protein sequence ID" value="KAF5734294.1"/>
    <property type="molecule type" value="Genomic_DNA"/>
</dbReference>
<feature type="region of interest" description="Disordered" evidence="9">
    <location>
        <begin position="99"/>
        <end position="128"/>
    </location>
</feature>
<dbReference type="AlphaFoldDB" id="A0A7J7CJT6"/>
<dbReference type="GO" id="GO:0005829">
    <property type="term" value="C:cytosol"/>
    <property type="evidence" value="ECO:0007669"/>
    <property type="project" value="TreeGrafter"/>
</dbReference>
<evidence type="ECO:0000256" key="9">
    <source>
        <dbReference type="SAM" id="MobiDB-lite"/>
    </source>
</evidence>
<dbReference type="FunCoup" id="A0A7J7CJT6">
    <property type="interactions" value="795"/>
</dbReference>
<feature type="region of interest" description="Disordered" evidence="9">
    <location>
        <begin position="1"/>
        <end position="32"/>
    </location>
</feature>
<evidence type="ECO:0000259" key="10">
    <source>
        <dbReference type="PROSITE" id="PS50235"/>
    </source>
</evidence>
<dbReference type="Pfam" id="PF00443">
    <property type="entry name" value="UCH"/>
    <property type="match status" value="1"/>
</dbReference>
<evidence type="ECO:0000313" key="12">
    <source>
        <dbReference type="Proteomes" id="UP000593562"/>
    </source>
</evidence>
<keyword evidence="4 8" id="KW-0833">Ubl conjugation pathway</keyword>
<dbReference type="InterPro" id="IPR018200">
    <property type="entry name" value="USP_CS"/>
</dbReference>
<dbReference type="InterPro" id="IPR038765">
    <property type="entry name" value="Papain-like_cys_pep_sf"/>
</dbReference>
<dbReference type="PANTHER" id="PTHR24006:SF747">
    <property type="entry name" value="UBIQUITIN CARBOXYL-TERMINAL HYDROLASE 20"/>
    <property type="match status" value="1"/>
</dbReference>
<evidence type="ECO:0000313" key="11">
    <source>
        <dbReference type="EMBL" id="KAF5734294.1"/>
    </source>
</evidence>
<name>A0A7J7CJT6_TRIWF</name>
<sequence>METIVSKALQEDSDRMESVVSCPNFDGSSPISPSIVVSVEAIDGSASSLQMETLDGDSIRSSPSSPDRVLAISSGVPDSDENLGGSSLVETLADQSLVSLPPNPIGSPQSAPFSSSNDGVSSSSSEIENLDGHTLVPSVWKPTEPALLEAQDCSASPKMSSWTVAQHPLRWPLQRVNPIRWSSLRRELQKDDSDQPLCLLDNGDELNPSEDCILLNSFNDRPGYVQRRITSQWPHHWSPWESRNRFCLETKPTGVGAGLENLGNTCFLNAILQCFTHTVPFLQHLRSYSHEMPDDCTNDGFCVICALREHVDLALASSGKSISPLKLVDNLNYFSSTFQRNQQEDAHEFLQCFLEKLERSCLNSKASGESLPSKDDNIVDQVFGGRLVSKLQCCNCGDYSDKYEPMIDLSLEIEDVHTLLSALDSFTRVEKIEDPEARIKCEKCNEMASREKQLMLDQAPKVAALHLKRFKTNGCFVQKIDKHVEFPLELDLNPYTSGHLLDNDQVELKYQLHAVVVHRGYYSTSGHYFCYIRSDLGTWHQLDDSMVYTATEEFVLSQNAYILFYAREGTPWFSKFWESQKPSLDFGSFNTSPKSVLDDVDGESTMHSNSAKLGNCTSYKSIDSAEENLTNLSCRSKQEEEIKDTEDVIATWFNAEPGLNGASHSCNESGGDSLMVDALVPPSTTDGCEQILGDDFCSTHSLEENDCTQDPDTGVKIEGLLPSTRLKSRSLDVNHGGSSESNFRLHGHLKVGKQSTNKKPLRKSRKHSEKVEAFRYLNRCGNSSRKTAFMAALR</sequence>
<dbReference type="InParanoid" id="A0A7J7CJT6"/>
<comment type="function">
    <text evidence="7 8">Recognizes and hydrolyzes the peptide bond at the C-terminal Gly of ubiquitin. Involved in the processing of poly-ubiquitin precursors as well as that of ubiquitinated proteins.</text>
</comment>
<feature type="region of interest" description="Disordered" evidence="9">
    <location>
        <begin position="49"/>
        <end position="68"/>
    </location>
</feature>
<dbReference type="InterPro" id="IPR050164">
    <property type="entry name" value="Peptidase_C19"/>
</dbReference>
<feature type="domain" description="USP" evidence="10">
    <location>
        <begin position="257"/>
        <end position="568"/>
    </location>
</feature>